<feature type="transmembrane region" description="Helical" evidence="1">
    <location>
        <begin position="48"/>
        <end position="66"/>
    </location>
</feature>
<feature type="non-terminal residue" evidence="2">
    <location>
        <position position="1"/>
    </location>
</feature>
<dbReference type="EMBL" id="QJKJ01003628">
    <property type="protein sequence ID" value="RDX97536.1"/>
    <property type="molecule type" value="Genomic_DNA"/>
</dbReference>
<keyword evidence="1" id="KW-1133">Transmembrane helix</keyword>
<name>A0A371H4D7_MUCPR</name>
<gene>
    <name evidence="2" type="ORF">CR513_19686</name>
</gene>
<dbReference type="Proteomes" id="UP000257109">
    <property type="component" value="Unassembled WGS sequence"/>
</dbReference>
<organism evidence="2 3">
    <name type="scientific">Mucuna pruriens</name>
    <name type="common">Velvet bean</name>
    <name type="synonym">Dolichos pruriens</name>
    <dbReference type="NCBI Taxonomy" id="157652"/>
    <lineage>
        <taxon>Eukaryota</taxon>
        <taxon>Viridiplantae</taxon>
        <taxon>Streptophyta</taxon>
        <taxon>Embryophyta</taxon>
        <taxon>Tracheophyta</taxon>
        <taxon>Spermatophyta</taxon>
        <taxon>Magnoliopsida</taxon>
        <taxon>eudicotyledons</taxon>
        <taxon>Gunneridae</taxon>
        <taxon>Pentapetalae</taxon>
        <taxon>rosids</taxon>
        <taxon>fabids</taxon>
        <taxon>Fabales</taxon>
        <taxon>Fabaceae</taxon>
        <taxon>Papilionoideae</taxon>
        <taxon>50 kb inversion clade</taxon>
        <taxon>NPAAA clade</taxon>
        <taxon>indigoferoid/millettioid clade</taxon>
        <taxon>Phaseoleae</taxon>
        <taxon>Mucuna</taxon>
    </lineage>
</organism>
<sequence length="68" mass="7905">MSLYHLIDHHQRVHFDERKRSEAIQIALQWDPSEFRTRPPLLKEPSTFTLEVCICLGIAFVINALGDT</sequence>
<evidence type="ECO:0000313" key="3">
    <source>
        <dbReference type="Proteomes" id="UP000257109"/>
    </source>
</evidence>
<keyword evidence="1" id="KW-0812">Transmembrane</keyword>
<evidence type="ECO:0000313" key="2">
    <source>
        <dbReference type="EMBL" id="RDX97536.1"/>
    </source>
</evidence>
<keyword evidence="3" id="KW-1185">Reference proteome</keyword>
<reference evidence="2" key="1">
    <citation type="submission" date="2018-05" db="EMBL/GenBank/DDBJ databases">
        <title>Draft genome of Mucuna pruriens seed.</title>
        <authorList>
            <person name="Nnadi N.E."/>
            <person name="Vos R."/>
            <person name="Hasami M.H."/>
            <person name="Devisetty U.K."/>
            <person name="Aguiy J.C."/>
        </authorList>
    </citation>
    <scope>NUCLEOTIDE SEQUENCE [LARGE SCALE GENOMIC DNA]</scope>
    <source>
        <strain evidence="2">JCA_2017</strain>
    </source>
</reference>
<dbReference type="AlphaFoldDB" id="A0A371H4D7"/>
<accession>A0A371H4D7</accession>
<comment type="caution">
    <text evidence="2">The sequence shown here is derived from an EMBL/GenBank/DDBJ whole genome shotgun (WGS) entry which is preliminary data.</text>
</comment>
<proteinExistence type="predicted"/>
<protein>
    <submittedName>
        <fullName evidence="2">Uncharacterized protein</fullName>
    </submittedName>
</protein>
<keyword evidence="1" id="KW-0472">Membrane</keyword>
<evidence type="ECO:0000256" key="1">
    <source>
        <dbReference type="SAM" id="Phobius"/>
    </source>
</evidence>